<reference evidence="1" key="1">
    <citation type="submission" date="2018-05" db="EMBL/GenBank/DDBJ databases">
        <authorList>
            <person name="Lanie J.A."/>
            <person name="Ng W.-L."/>
            <person name="Kazmierczak K.M."/>
            <person name="Andrzejewski T.M."/>
            <person name="Davidsen T.M."/>
            <person name="Wayne K.J."/>
            <person name="Tettelin H."/>
            <person name="Glass J.I."/>
            <person name="Rusch D."/>
            <person name="Podicherti R."/>
            <person name="Tsui H.-C.T."/>
            <person name="Winkler M.E."/>
        </authorList>
    </citation>
    <scope>NUCLEOTIDE SEQUENCE</scope>
</reference>
<name>A0A381N6W9_9ZZZZ</name>
<dbReference type="EMBL" id="UINC01000160">
    <property type="protein sequence ID" value="SUZ50237.1"/>
    <property type="molecule type" value="Genomic_DNA"/>
</dbReference>
<dbReference type="AlphaFoldDB" id="A0A381N6W9"/>
<proteinExistence type="predicted"/>
<dbReference type="PROSITE" id="PS51257">
    <property type="entry name" value="PROKAR_LIPOPROTEIN"/>
    <property type="match status" value="1"/>
</dbReference>
<sequence>MKLIYFKSLLLTFGLSVSCLMPAAANQAPPPQTDITFVVAGKTGNFRQSTDGMVSALNYHFFAEIFIQDNGRIKQAALLTPDNLSEAIAFSDSGYALEMHGGRYSDEIELEHNYPDGNYIFRYDTPSTGLLEQPIALVNSATGSSRLPDAPHIILSQNRKPISPRQIQADLPLTVTWSTFKQGNQDPLEIANDLVFVIMGDCHGKRISHSGRPFENTPYLDYAATEFIIPAEQLLPENAYQLSVEHAIVDTTITKGVPGFATFATTTFLDIMTLGSATGEAACPEILKPFDAGQTDLRQPR</sequence>
<organism evidence="1">
    <name type="scientific">marine metagenome</name>
    <dbReference type="NCBI Taxonomy" id="408172"/>
    <lineage>
        <taxon>unclassified sequences</taxon>
        <taxon>metagenomes</taxon>
        <taxon>ecological metagenomes</taxon>
    </lineage>
</organism>
<protein>
    <submittedName>
        <fullName evidence="1">Uncharacterized protein</fullName>
    </submittedName>
</protein>
<accession>A0A381N6W9</accession>
<gene>
    <name evidence="1" type="ORF">METZ01_LOCUS3091</name>
</gene>
<evidence type="ECO:0000313" key="1">
    <source>
        <dbReference type="EMBL" id="SUZ50237.1"/>
    </source>
</evidence>